<evidence type="ECO:0000313" key="2">
    <source>
        <dbReference type="EMBL" id="OGI76648.1"/>
    </source>
</evidence>
<proteinExistence type="predicted"/>
<keyword evidence="1" id="KW-0472">Membrane</keyword>
<gene>
    <name evidence="2" type="ORF">A3B85_01100</name>
</gene>
<dbReference type="STRING" id="1801750.A3B85_01100"/>
<evidence type="ECO:0000256" key="1">
    <source>
        <dbReference type="SAM" id="Phobius"/>
    </source>
</evidence>
<accession>A0A1F6W3X7</accession>
<dbReference type="Proteomes" id="UP000178374">
    <property type="component" value="Unassembled WGS sequence"/>
</dbReference>
<dbReference type="AlphaFoldDB" id="A0A1F6W3X7"/>
<sequence length="141" mass="15427">MNKNTYIVLLIIIILGIVFWVYYLPKKETITGTATVSTLSIADDTSTASAVLAGAKTVIWQTSNYPTNTGVNINLIRKTSDSPRQFEIVRTIAVDTANDGQETWTPQAGENLDDLYIEVTCSNTYQFKAGCQLSGDALKVN</sequence>
<organism evidence="2 3">
    <name type="scientific">Candidatus Nomurabacteria bacterium RIFCSPHIGHO2_02_FULL_37_13</name>
    <dbReference type="NCBI Taxonomy" id="1801750"/>
    <lineage>
        <taxon>Bacteria</taxon>
        <taxon>Candidatus Nomuraibacteriota</taxon>
    </lineage>
</organism>
<keyword evidence="1" id="KW-1133">Transmembrane helix</keyword>
<reference evidence="2 3" key="1">
    <citation type="journal article" date="2016" name="Nat. Commun.">
        <title>Thousands of microbial genomes shed light on interconnected biogeochemical processes in an aquifer system.</title>
        <authorList>
            <person name="Anantharaman K."/>
            <person name="Brown C.T."/>
            <person name="Hug L.A."/>
            <person name="Sharon I."/>
            <person name="Castelle C.J."/>
            <person name="Probst A.J."/>
            <person name="Thomas B.C."/>
            <person name="Singh A."/>
            <person name="Wilkins M.J."/>
            <person name="Karaoz U."/>
            <person name="Brodie E.L."/>
            <person name="Williams K.H."/>
            <person name="Hubbard S.S."/>
            <person name="Banfield J.F."/>
        </authorList>
    </citation>
    <scope>NUCLEOTIDE SEQUENCE [LARGE SCALE GENOMIC DNA]</scope>
</reference>
<keyword evidence="1" id="KW-0812">Transmembrane</keyword>
<protein>
    <submittedName>
        <fullName evidence="2">Uncharacterized protein</fullName>
    </submittedName>
</protein>
<comment type="caution">
    <text evidence="2">The sequence shown here is derived from an EMBL/GenBank/DDBJ whole genome shotgun (WGS) entry which is preliminary data.</text>
</comment>
<name>A0A1F6W3X7_9BACT</name>
<feature type="transmembrane region" description="Helical" evidence="1">
    <location>
        <begin position="6"/>
        <end position="24"/>
    </location>
</feature>
<dbReference type="EMBL" id="MFUA01000022">
    <property type="protein sequence ID" value="OGI76648.1"/>
    <property type="molecule type" value="Genomic_DNA"/>
</dbReference>
<evidence type="ECO:0000313" key="3">
    <source>
        <dbReference type="Proteomes" id="UP000178374"/>
    </source>
</evidence>